<evidence type="ECO:0008006" key="5">
    <source>
        <dbReference type="Google" id="ProtNLM"/>
    </source>
</evidence>
<evidence type="ECO:0000313" key="4">
    <source>
        <dbReference type="Proteomes" id="UP000654075"/>
    </source>
</evidence>
<name>A0A813DXU0_POLGL</name>
<dbReference type="EMBL" id="CAJNNW010029154">
    <property type="protein sequence ID" value="CAE8699237.1"/>
    <property type="molecule type" value="Genomic_DNA"/>
</dbReference>
<proteinExistence type="predicted"/>
<evidence type="ECO:0000313" key="3">
    <source>
        <dbReference type="EMBL" id="CAE8699237.1"/>
    </source>
</evidence>
<accession>A0A813DXU0</accession>
<dbReference type="Proteomes" id="UP000626109">
    <property type="component" value="Unassembled WGS sequence"/>
</dbReference>
<evidence type="ECO:0000313" key="2">
    <source>
        <dbReference type="EMBL" id="CAE8591187.1"/>
    </source>
</evidence>
<keyword evidence="4" id="KW-1185">Reference proteome</keyword>
<gene>
    <name evidence="2" type="ORF">PGLA1383_LOCUS9875</name>
    <name evidence="3" type="ORF">PGLA2088_LOCUS31079</name>
</gene>
<reference evidence="2" key="1">
    <citation type="submission" date="2021-02" db="EMBL/GenBank/DDBJ databases">
        <authorList>
            <person name="Dougan E. K."/>
            <person name="Rhodes N."/>
            <person name="Thang M."/>
            <person name="Chan C."/>
        </authorList>
    </citation>
    <scope>NUCLEOTIDE SEQUENCE</scope>
</reference>
<comment type="caution">
    <text evidence="2">The sequence shown here is derived from an EMBL/GenBank/DDBJ whole genome shotgun (WGS) entry which is preliminary data.</text>
</comment>
<evidence type="ECO:0000256" key="1">
    <source>
        <dbReference type="SAM" id="MobiDB-lite"/>
    </source>
</evidence>
<dbReference type="AlphaFoldDB" id="A0A813DXU0"/>
<sequence>MSSNYFQNLGHVVWGEDSDSDSDSDKSSSGGSSNTATAKASREQASIELDDSKLDVSQHVFRMPSHASSVSSHQDSNSQLSESGSVTRGRRSIRVAPPRFDVEVVSAPVESACQEAHDLGTCKPCMFINSKAGCHKSETCPYCHLHPKKKVSRPCKASRKQCAEMVAKIWQGEVDPLEVLGDGPDADGKTSYMRSLIRHREIQERHRNLPDSDGLDETRASWCT</sequence>
<dbReference type="EMBL" id="CAJNNV010004755">
    <property type="protein sequence ID" value="CAE8591187.1"/>
    <property type="molecule type" value="Genomic_DNA"/>
</dbReference>
<feature type="region of interest" description="Disordered" evidence="1">
    <location>
        <begin position="1"/>
        <end position="52"/>
    </location>
</feature>
<dbReference type="Proteomes" id="UP000654075">
    <property type="component" value="Unassembled WGS sequence"/>
</dbReference>
<feature type="compositionally biased region" description="Low complexity" evidence="1">
    <location>
        <begin position="65"/>
        <end position="83"/>
    </location>
</feature>
<feature type="region of interest" description="Disordered" evidence="1">
    <location>
        <begin position="64"/>
        <end position="94"/>
    </location>
</feature>
<dbReference type="OrthoDB" id="423558at2759"/>
<organism evidence="2 4">
    <name type="scientific">Polarella glacialis</name>
    <name type="common">Dinoflagellate</name>
    <dbReference type="NCBI Taxonomy" id="89957"/>
    <lineage>
        <taxon>Eukaryota</taxon>
        <taxon>Sar</taxon>
        <taxon>Alveolata</taxon>
        <taxon>Dinophyceae</taxon>
        <taxon>Suessiales</taxon>
        <taxon>Suessiaceae</taxon>
        <taxon>Polarella</taxon>
    </lineage>
</organism>
<protein>
    <recommendedName>
        <fullName evidence="5">C3H1-type domain-containing protein</fullName>
    </recommendedName>
</protein>